<reference evidence="1 2" key="1">
    <citation type="journal article" date="2014" name="PLoS Genet.">
        <title>Phylogenetically driven sequencing of extremely halophilic archaea reveals strategies for static and dynamic osmo-response.</title>
        <authorList>
            <person name="Becker E.A."/>
            <person name="Seitzer P.M."/>
            <person name="Tritt A."/>
            <person name="Larsen D."/>
            <person name="Krusor M."/>
            <person name="Yao A.I."/>
            <person name="Wu D."/>
            <person name="Madern D."/>
            <person name="Eisen J.A."/>
            <person name="Darling A.E."/>
            <person name="Facciotti M.T."/>
        </authorList>
    </citation>
    <scope>NUCLEOTIDE SEQUENCE [LARGE SCALE GENOMIC DNA]</scope>
    <source>
        <strain evidence="1 2">ATCC BAA-1513</strain>
    </source>
</reference>
<dbReference type="AlphaFoldDB" id="M0I2H8"/>
<keyword evidence="2" id="KW-1185">Reference proteome</keyword>
<name>M0I2H8_HALEO</name>
<evidence type="ECO:0000313" key="1">
    <source>
        <dbReference type="EMBL" id="ELZ89589.1"/>
    </source>
</evidence>
<proteinExistence type="predicted"/>
<sequence>MILDVTVFKPHRTDPTAAFLHRLTEKHDCSEAEFLADFSSYWTFIARLESDVRINYTNRNLIEKLFQTSK</sequence>
<dbReference type="OrthoDB" id="284122at2157"/>
<gene>
    <name evidence="1" type="ORF">C453_00190</name>
</gene>
<protein>
    <submittedName>
        <fullName evidence="1">Transposase</fullName>
    </submittedName>
</protein>
<accession>M0I2H8</accession>
<evidence type="ECO:0000313" key="2">
    <source>
        <dbReference type="Proteomes" id="UP000011612"/>
    </source>
</evidence>
<organism evidence="1 2">
    <name type="scientific">Haloferax elongans ATCC BAA-1513</name>
    <dbReference type="NCBI Taxonomy" id="1230453"/>
    <lineage>
        <taxon>Archaea</taxon>
        <taxon>Methanobacteriati</taxon>
        <taxon>Methanobacteriota</taxon>
        <taxon>Stenosarchaea group</taxon>
        <taxon>Halobacteria</taxon>
        <taxon>Halobacteriales</taxon>
        <taxon>Haloferacaceae</taxon>
        <taxon>Haloferax</taxon>
    </lineage>
</organism>
<dbReference type="EMBL" id="AOLK01000001">
    <property type="protein sequence ID" value="ELZ89589.1"/>
    <property type="molecule type" value="Genomic_DNA"/>
</dbReference>
<dbReference type="Proteomes" id="UP000011612">
    <property type="component" value="Unassembled WGS sequence"/>
</dbReference>
<comment type="caution">
    <text evidence="1">The sequence shown here is derived from an EMBL/GenBank/DDBJ whole genome shotgun (WGS) entry which is preliminary data.</text>
</comment>